<sequence>MHSHLITGMLLISRSLVVFFWALLSYPAQASSAHTSSITVISDDNYPPYLFKDADGNTVGIVADIWALWEQKTGVKVTLVSTVWESAQQQLLSGQADVIEMIFKNSEREKNYAYSPPYAQVPVGIYAHESLTGLTSPASLSGFTVGAQKGDGCIFKLKEAGVKSFRLYNSYEEIIQAVLHQQVKIVCMDDYPARYYLYRLDNTNQVRRAFGLYEGQFHRAVSKNNLAMLALVEKGMVAISPHEVAAIEEKWKGSYVQAFSYSKRVFYLISGLGLVAAIMALSILTLRLAVKRKTLEIENKSLEIEHQRARLQNILDATRAGTWEWNVQTGECQFNARWAEMLGYASGELMPFSVETAQRLIHPDDWQKAKSLVAQHLAGESEFYECDIRMRHKQGYWIWVADRGQLIPRSAAHLPLMMSGTHIDITEKKEAEQEIWRQANYDSLTQLPNRHYFNCHVLQGLESAKENKQRVALLALDLDRFKEVNDTLGHHRGDELLVQAGQRIRNEVEAQAMVARLGGDEFAIMLPLVSDAALAKLCERLLGALSSSYVLEGERVFVTASIGVSIFPDDAATAAEMMRHSDQAMYDAKNNGRNQFRVFTPAMQEALDTRMALARDLRLAVENGELRDYYQPIVDLHTGEIVKAEALMRWQHPALGLIGPTVFIPVAEEIGAIIEMGDWIFQQAAHHILQWQSLVGAAFAISVNKSPVQFTGHQLSKNDWVSHLRYMGIEGRRIVVEITEGLLLNPDPEIEDILLHFRDAGIQVAIDDFGTGYSSLSYLTKFDIDYLKIDQSFTRHLNEGNESYVLCEAIIVMAHKLGLKVIAEGVETALQRDLLRAIHCDFAQGYFYSPPVPAETFKTLLEQGKVTATQM</sequence>
<dbReference type="CDD" id="cd01949">
    <property type="entry name" value="GGDEF"/>
    <property type="match status" value="1"/>
</dbReference>
<proteinExistence type="predicted"/>
<dbReference type="SUPFAM" id="SSF55073">
    <property type="entry name" value="Nucleotide cyclase"/>
    <property type="match status" value="1"/>
</dbReference>
<feature type="domain" description="PAC" evidence="4">
    <location>
        <begin position="384"/>
        <end position="437"/>
    </location>
</feature>
<dbReference type="SMART" id="SM00086">
    <property type="entry name" value="PAC"/>
    <property type="match status" value="1"/>
</dbReference>
<dbReference type="Pfam" id="PF00497">
    <property type="entry name" value="SBP_bac_3"/>
    <property type="match status" value="1"/>
</dbReference>
<dbReference type="SMART" id="SM00062">
    <property type="entry name" value="PBPb"/>
    <property type="match status" value="1"/>
</dbReference>
<feature type="domain" description="GGDEF" evidence="6">
    <location>
        <begin position="469"/>
        <end position="601"/>
    </location>
</feature>
<dbReference type="Gene3D" id="3.30.450.20">
    <property type="entry name" value="PAS domain"/>
    <property type="match status" value="1"/>
</dbReference>
<dbReference type="CDD" id="cd00130">
    <property type="entry name" value="PAS"/>
    <property type="match status" value="1"/>
</dbReference>
<feature type="domain" description="EAL" evidence="5">
    <location>
        <begin position="610"/>
        <end position="865"/>
    </location>
</feature>
<dbReference type="InterPro" id="IPR043128">
    <property type="entry name" value="Rev_trsase/Diguanyl_cyclase"/>
</dbReference>
<protein>
    <submittedName>
        <fullName evidence="7">EAL domain-containing protein</fullName>
    </submittedName>
</protein>
<dbReference type="Pfam" id="PF08447">
    <property type="entry name" value="PAS_3"/>
    <property type="match status" value="1"/>
</dbReference>
<dbReference type="InterPro" id="IPR000160">
    <property type="entry name" value="GGDEF_dom"/>
</dbReference>
<dbReference type="InterPro" id="IPR001638">
    <property type="entry name" value="Solute-binding_3/MltF_N"/>
</dbReference>
<dbReference type="CDD" id="cd01948">
    <property type="entry name" value="EAL"/>
    <property type="match status" value="1"/>
</dbReference>
<keyword evidence="8" id="KW-1185">Reference proteome</keyword>
<feature type="chain" id="PRO_5046116697" evidence="2">
    <location>
        <begin position="31"/>
        <end position="871"/>
    </location>
</feature>
<dbReference type="SMART" id="SM00091">
    <property type="entry name" value="PAS"/>
    <property type="match status" value="1"/>
</dbReference>
<dbReference type="PANTHER" id="PTHR44757:SF2">
    <property type="entry name" value="BIOFILM ARCHITECTURE MAINTENANCE PROTEIN MBAA"/>
    <property type="match status" value="1"/>
</dbReference>
<dbReference type="RefSeq" id="WP_306389210.1">
    <property type="nucleotide sequence ID" value="NZ_JAVCAP010000013.1"/>
</dbReference>
<dbReference type="SUPFAM" id="SSF141868">
    <property type="entry name" value="EAL domain-like"/>
    <property type="match status" value="1"/>
</dbReference>
<dbReference type="PROSITE" id="PS50883">
    <property type="entry name" value="EAL"/>
    <property type="match status" value="1"/>
</dbReference>
<reference evidence="8" key="1">
    <citation type="journal article" date="2019" name="Int. J. Syst. Evol. Microbiol.">
        <title>The Global Catalogue of Microorganisms (GCM) 10K type strain sequencing project: providing services to taxonomists for standard genome sequencing and annotation.</title>
        <authorList>
            <consortium name="The Broad Institute Genomics Platform"/>
            <consortium name="The Broad Institute Genome Sequencing Center for Infectious Disease"/>
            <person name="Wu L."/>
            <person name="Ma J."/>
        </authorList>
    </citation>
    <scope>NUCLEOTIDE SEQUENCE [LARGE SCALE GENOMIC DNA]</scope>
    <source>
        <strain evidence="8">VKM B-3159</strain>
    </source>
</reference>
<comment type="caution">
    <text evidence="7">The sequence shown here is derived from an EMBL/GenBank/DDBJ whole genome shotgun (WGS) entry which is preliminary data.</text>
</comment>
<dbReference type="Gene3D" id="3.30.70.270">
    <property type="match status" value="1"/>
</dbReference>
<dbReference type="PROSITE" id="PS50887">
    <property type="entry name" value="GGDEF"/>
    <property type="match status" value="1"/>
</dbReference>
<evidence type="ECO:0000256" key="1">
    <source>
        <dbReference type="SAM" id="Phobius"/>
    </source>
</evidence>
<dbReference type="InterPro" id="IPR035965">
    <property type="entry name" value="PAS-like_dom_sf"/>
</dbReference>
<organism evidence="7 8">
    <name type="scientific">Methylophilus aquaticus</name>
    <dbReference type="NCBI Taxonomy" id="1971610"/>
    <lineage>
        <taxon>Bacteria</taxon>
        <taxon>Pseudomonadati</taxon>
        <taxon>Pseudomonadota</taxon>
        <taxon>Betaproteobacteria</taxon>
        <taxon>Nitrosomonadales</taxon>
        <taxon>Methylophilaceae</taxon>
        <taxon>Methylophilus</taxon>
    </lineage>
</organism>
<evidence type="ECO:0000313" key="7">
    <source>
        <dbReference type="EMBL" id="MDP8567485.1"/>
    </source>
</evidence>
<dbReference type="Pfam" id="PF00563">
    <property type="entry name" value="EAL"/>
    <property type="match status" value="1"/>
</dbReference>
<name>A0ABT9JSH7_9PROT</name>
<gene>
    <name evidence="7" type="ORF">Q9291_06460</name>
</gene>
<keyword evidence="1" id="KW-1133">Transmembrane helix</keyword>
<dbReference type="InterPro" id="IPR029787">
    <property type="entry name" value="Nucleotide_cyclase"/>
</dbReference>
<dbReference type="SMART" id="SM00052">
    <property type="entry name" value="EAL"/>
    <property type="match status" value="1"/>
</dbReference>
<dbReference type="InterPro" id="IPR000700">
    <property type="entry name" value="PAS-assoc_C"/>
</dbReference>
<dbReference type="NCBIfam" id="TIGR00229">
    <property type="entry name" value="sensory_box"/>
    <property type="match status" value="1"/>
</dbReference>
<evidence type="ECO:0000313" key="8">
    <source>
        <dbReference type="Proteomes" id="UP001225906"/>
    </source>
</evidence>
<keyword evidence="1" id="KW-0812">Transmembrane</keyword>
<dbReference type="InterPro" id="IPR052155">
    <property type="entry name" value="Biofilm_reg_signaling"/>
</dbReference>
<dbReference type="SMART" id="SM00267">
    <property type="entry name" value="GGDEF"/>
    <property type="match status" value="1"/>
</dbReference>
<evidence type="ECO:0000256" key="2">
    <source>
        <dbReference type="SAM" id="SignalP"/>
    </source>
</evidence>
<dbReference type="InterPro" id="IPR000014">
    <property type="entry name" value="PAS"/>
</dbReference>
<dbReference type="InterPro" id="IPR001633">
    <property type="entry name" value="EAL_dom"/>
</dbReference>
<dbReference type="EMBL" id="JAVCAP010000013">
    <property type="protein sequence ID" value="MDP8567485.1"/>
    <property type="molecule type" value="Genomic_DNA"/>
</dbReference>
<dbReference type="SUPFAM" id="SSF53850">
    <property type="entry name" value="Periplasmic binding protein-like II"/>
    <property type="match status" value="1"/>
</dbReference>
<dbReference type="InterPro" id="IPR035919">
    <property type="entry name" value="EAL_sf"/>
</dbReference>
<evidence type="ECO:0000259" key="3">
    <source>
        <dbReference type="PROSITE" id="PS50112"/>
    </source>
</evidence>
<dbReference type="Gene3D" id="3.40.190.10">
    <property type="entry name" value="Periplasmic binding protein-like II"/>
    <property type="match status" value="2"/>
</dbReference>
<dbReference type="CDD" id="cd13706">
    <property type="entry name" value="PBP2_HisK_like_1"/>
    <property type="match status" value="1"/>
</dbReference>
<dbReference type="InterPro" id="IPR013655">
    <property type="entry name" value="PAS_fold_3"/>
</dbReference>
<accession>A0ABT9JSH7</accession>
<dbReference type="Proteomes" id="UP001225906">
    <property type="component" value="Unassembled WGS sequence"/>
</dbReference>
<dbReference type="Pfam" id="PF00990">
    <property type="entry name" value="GGDEF"/>
    <property type="match status" value="1"/>
</dbReference>
<feature type="signal peptide" evidence="2">
    <location>
        <begin position="1"/>
        <end position="30"/>
    </location>
</feature>
<feature type="domain" description="PAS" evidence="3">
    <location>
        <begin position="307"/>
        <end position="380"/>
    </location>
</feature>
<evidence type="ECO:0000259" key="4">
    <source>
        <dbReference type="PROSITE" id="PS50113"/>
    </source>
</evidence>
<dbReference type="InterPro" id="IPR001610">
    <property type="entry name" value="PAC"/>
</dbReference>
<dbReference type="SUPFAM" id="SSF55785">
    <property type="entry name" value="PYP-like sensor domain (PAS domain)"/>
    <property type="match status" value="1"/>
</dbReference>
<dbReference type="PROSITE" id="PS50113">
    <property type="entry name" value="PAC"/>
    <property type="match status" value="1"/>
</dbReference>
<evidence type="ECO:0000259" key="6">
    <source>
        <dbReference type="PROSITE" id="PS50887"/>
    </source>
</evidence>
<keyword evidence="1" id="KW-0472">Membrane</keyword>
<feature type="transmembrane region" description="Helical" evidence="1">
    <location>
        <begin position="265"/>
        <end position="290"/>
    </location>
</feature>
<dbReference type="PANTHER" id="PTHR44757">
    <property type="entry name" value="DIGUANYLATE CYCLASE DGCP"/>
    <property type="match status" value="1"/>
</dbReference>
<keyword evidence="2" id="KW-0732">Signal</keyword>
<evidence type="ECO:0000259" key="5">
    <source>
        <dbReference type="PROSITE" id="PS50883"/>
    </source>
</evidence>
<dbReference type="NCBIfam" id="TIGR00254">
    <property type="entry name" value="GGDEF"/>
    <property type="match status" value="1"/>
</dbReference>
<dbReference type="Gene3D" id="3.20.20.450">
    <property type="entry name" value="EAL domain"/>
    <property type="match status" value="1"/>
</dbReference>
<dbReference type="PROSITE" id="PS50112">
    <property type="entry name" value="PAS"/>
    <property type="match status" value="1"/>
</dbReference>